<keyword evidence="2" id="KW-1185">Reference proteome</keyword>
<dbReference type="EMBL" id="JH767191">
    <property type="protein sequence ID" value="EQC28780.1"/>
    <property type="molecule type" value="Genomic_DNA"/>
</dbReference>
<protein>
    <recommendedName>
        <fullName evidence="3">Ankyrin repeat-containing domain</fullName>
    </recommendedName>
</protein>
<dbReference type="AlphaFoldDB" id="T0Q5R5"/>
<dbReference type="PANTHER" id="PTHR46586:SF3">
    <property type="entry name" value="ANKYRIN REPEAT-CONTAINING PROTEIN"/>
    <property type="match status" value="1"/>
</dbReference>
<dbReference type="RefSeq" id="XP_008617775.1">
    <property type="nucleotide sequence ID" value="XM_008619553.1"/>
</dbReference>
<dbReference type="GeneID" id="19954190"/>
<dbReference type="InterPro" id="IPR036770">
    <property type="entry name" value="Ankyrin_rpt-contain_sf"/>
</dbReference>
<reference evidence="1 2" key="1">
    <citation type="submission" date="2012-04" db="EMBL/GenBank/DDBJ databases">
        <title>The Genome Sequence of Saprolegnia declina VS20.</title>
        <authorList>
            <consortium name="The Broad Institute Genome Sequencing Platform"/>
            <person name="Russ C."/>
            <person name="Nusbaum C."/>
            <person name="Tyler B."/>
            <person name="van West P."/>
            <person name="Dieguez-Uribeondo J."/>
            <person name="de Bruijn I."/>
            <person name="Tripathy S."/>
            <person name="Jiang R."/>
            <person name="Young S.K."/>
            <person name="Zeng Q."/>
            <person name="Gargeya S."/>
            <person name="Fitzgerald M."/>
            <person name="Haas B."/>
            <person name="Abouelleil A."/>
            <person name="Alvarado L."/>
            <person name="Arachchi H.M."/>
            <person name="Berlin A."/>
            <person name="Chapman S.B."/>
            <person name="Goldberg J."/>
            <person name="Griggs A."/>
            <person name="Gujja S."/>
            <person name="Hansen M."/>
            <person name="Howarth C."/>
            <person name="Imamovic A."/>
            <person name="Larimer J."/>
            <person name="McCowen C."/>
            <person name="Montmayeur A."/>
            <person name="Murphy C."/>
            <person name="Neiman D."/>
            <person name="Pearson M."/>
            <person name="Priest M."/>
            <person name="Roberts A."/>
            <person name="Saif S."/>
            <person name="Shea T."/>
            <person name="Sisk P."/>
            <person name="Sykes S."/>
            <person name="Wortman J."/>
            <person name="Nusbaum C."/>
            <person name="Birren B."/>
        </authorList>
    </citation>
    <scope>NUCLEOTIDE SEQUENCE [LARGE SCALE GENOMIC DNA]</scope>
    <source>
        <strain evidence="1 2">VS20</strain>
    </source>
</reference>
<dbReference type="PANTHER" id="PTHR46586">
    <property type="entry name" value="ANKYRIN REPEAT-CONTAINING PROTEIN"/>
    <property type="match status" value="1"/>
</dbReference>
<gene>
    <name evidence="1" type="ORF">SDRG_13463</name>
</gene>
<dbReference type="OMA" id="FDSETIC"/>
<dbReference type="OrthoDB" id="498371at2759"/>
<sequence>MPHLAAHVLRAPSLLKRICTFHIDASAKAPALPQRCCSIRLRSTYKLDDDGNDDVAVNGQRGSMWSLVLGDRCLPLLCEPHLFAHAIARGDANILGWLISQGRVAWTKELLMFTTDERYACPGAKHDLGGAMTMRALHCVARAAEKGHLAVLQLLHANGSSMGDVWQFVCSGGHVNVARYVVTHDLGVWNDAFINTVAEKSLVDLLHFLLRRSYGGVNQRTLALAIQHNQLQSVRDLFAHKHCLAPLSFEDALRDAVEYDRLDILRWLCNQARRTCLLGRGAGNGDVLLRVGCCRMHQCRHEPARQQAAYPLRVAVQALYCSEQQSRCVPEMQSFALFHEQFGGWLARHDLSQLDQLCQPHLFAYALSYGNMEILEELDVEFRASHQHVQLNGLGCRPCCVGQLDKLTYQNVVQHATESGHFDLLAHLEDVGFAMDDVWYRVSFFGDLEIARYAHECEFDGWLPRYVYNAAASGHLGLIKFLDKHHFSGFDSETICGAVHSGNLALVDYLLTHRTEGTLRKALKTAAETANLKMLCHLVGRPGVSCAEWRAYVTRSHACAAYLTDVMRVRTSRTRIYKQSLKRKASEMT</sequence>
<dbReference type="Gene3D" id="1.25.40.20">
    <property type="entry name" value="Ankyrin repeat-containing domain"/>
    <property type="match status" value="1"/>
</dbReference>
<dbReference type="InParanoid" id="T0Q5R5"/>
<dbReference type="InterPro" id="IPR052050">
    <property type="entry name" value="SecEffector_AnkRepeat"/>
</dbReference>
<dbReference type="Proteomes" id="UP000030762">
    <property type="component" value="Unassembled WGS sequence"/>
</dbReference>
<evidence type="ECO:0000313" key="2">
    <source>
        <dbReference type="Proteomes" id="UP000030762"/>
    </source>
</evidence>
<accession>T0Q5R5</accession>
<dbReference type="VEuPathDB" id="FungiDB:SDRG_13463"/>
<organism evidence="1 2">
    <name type="scientific">Saprolegnia diclina (strain VS20)</name>
    <dbReference type="NCBI Taxonomy" id="1156394"/>
    <lineage>
        <taxon>Eukaryota</taxon>
        <taxon>Sar</taxon>
        <taxon>Stramenopiles</taxon>
        <taxon>Oomycota</taxon>
        <taxon>Saprolegniomycetes</taxon>
        <taxon>Saprolegniales</taxon>
        <taxon>Saprolegniaceae</taxon>
        <taxon>Saprolegnia</taxon>
    </lineage>
</organism>
<name>T0Q5R5_SAPDV</name>
<proteinExistence type="predicted"/>
<dbReference type="SUPFAM" id="SSF140860">
    <property type="entry name" value="Pseudo ankyrin repeat-like"/>
    <property type="match status" value="1"/>
</dbReference>
<evidence type="ECO:0008006" key="3">
    <source>
        <dbReference type="Google" id="ProtNLM"/>
    </source>
</evidence>
<evidence type="ECO:0000313" key="1">
    <source>
        <dbReference type="EMBL" id="EQC28780.1"/>
    </source>
</evidence>